<evidence type="ECO:0000313" key="2">
    <source>
        <dbReference type="EMBL" id="OWY92659.1"/>
    </source>
</evidence>
<evidence type="ECO:0000256" key="1">
    <source>
        <dbReference type="SAM" id="Phobius"/>
    </source>
</evidence>
<dbReference type="Proteomes" id="UP000198211">
    <property type="component" value="Unassembled WGS sequence"/>
</dbReference>
<protein>
    <recommendedName>
        <fullName evidence="4">RxLR effector protein</fullName>
    </recommendedName>
</protein>
<name>A0A225UKJ3_9STRA</name>
<dbReference type="AlphaFoldDB" id="A0A225UKJ3"/>
<keyword evidence="3" id="KW-1185">Reference proteome</keyword>
<dbReference type="OrthoDB" id="93797at2759"/>
<gene>
    <name evidence="2" type="ORF">PHMEG_00038250</name>
</gene>
<keyword evidence="1" id="KW-1133">Transmembrane helix</keyword>
<keyword evidence="1" id="KW-0472">Membrane</keyword>
<keyword evidence="1" id="KW-0812">Transmembrane</keyword>
<organism evidence="2 3">
    <name type="scientific">Phytophthora megakarya</name>
    <dbReference type="NCBI Taxonomy" id="4795"/>
    <lineage>
        <taxon>Eukaryota</taxon>
        <taxon>Sar</taxon>
        <taxon>Stramenopiles</taxon>
        <taxon>Oomycota</taxon>
        <taxon>Peronosporomycetes</taxon>
        <taxon>Peronosporales</taxon>
        <taxon>Peronosporaceae</taxon>
        <taxon>Phytophthora</taxon>
    </lineage>
</organism>
<proteinExistence type="predicted"/>
<evidence type="ECO:0000313" key="3">
    <source>
        <dbReference type="Proteomes" id="UP000198211"/>
    </source>
</evidence>
<comment type="caution">
    <text evidence="2">The sequence shown here is derived from an EMBL/GenBank/DDBJ whole genome shotgun (WGS) entry which is preliminary data.</text>
</comment>
<sequence length="60" mass="6552">MMRRRRTSTQSSEILQKTKNHQPLPKWAKVLIVGLSLGVTAGIAVGGYKTVDALTSNTLK</sequence>
<evidence type="ECO:0008006" key="4">
    <source>
        <dbReference type="Google" id="ProtNLM"/>
    </source>
</evidence>
<reference evidence="3" key="1">
    <citation type="submission" date="2017-03" db="EMBL/GenBank/DDBJ databases">
        <title>Phytopthora megakarya and P. palmivora, two closely related causual agents of cacao black pod achieved similar genome size and gene model numbers by different mechanisms.</title>
        <authorList>
            <person name="Ali S."/>
            <person name="Shao J."/>
            <person name="Larry D.J."/>
            <person name="Kronmiller B."/>
            <person name="Shen D."/>
            <person name="Strem M.D."/>
            <person name="Melnick R.L."/>
            <person name="Guiltinan M.J."/>
            <person name="Tyler B.M."/>
            <person name="Meinhardt L.W."/>
            <person name="Bailey B.A."/>
        </authorList>
    </citation>
    <scope>NUCLEOTIDE SEQUENCE [LARGE SCALE GENOMIC DNA]</scope>
    <source>
        <strain evidence="3">zdho120</strain>
    </source>
</reference>
<dbReference type="EMBL" id="NBNE01017610">
    <property type="protein sequence ID" value="OWY92659.1"/>
    <property type="molecule type" value="Genomic_DNA"/>
</dbReference>
<accession>A0A225UKJ3</accession>
<feature type="transmembrane region" description="Helical" evidence="1">
    <location>
        <begin position="27"/>
        <end position="48"/>
    </location>
</feature>